<dbReference type="EMBL" id="JBHUHV010000058">
    <property type="protein sequence ID" value="MFD2069197.1"/>
    <property type="molecule type" value="Genomic_DNA"/>
</dbReference>
<keyword evidence="3" id="KW-1185">Reference proteome</keyword>
<accession>A0ABW4X2M5</accession>
<dbReference type="CDD" id="cd06530">
    <property type="entry name" value="S26_SPase_I"/>
    <property type="match status" value="1"/>
</dbReference>
<dbReference type="Proteomes" id="UP001597369">
    <property type="component" value="Unassembled WGS sequence"/>
</dbReference>
<dbReference type="InterPro" id="IPR019533">
    <property type="entry name" value="Peptidase_S26"/>
</dbReference>
<reference evidence="3" key="1">
    <citation type="journal article" date="2019" name="Int. J. Syst. Evol. Microbiol.">
        <title>The Global Catalogue of Microorganisms (GCM) 10K type strain sequencing project: providing services to taxonomists for standard genome sequencing and annotation.</title>
        <authorList>
            <consortium name="The Broad Institute Genomics Platform"/>
            <consortium name="The Broad Institute Genome Sequencing Center for Infectious Disease"/>
            <person name="Wu L."/>
            <person name="Ma J."/>
        </authorList>
    </citation>
    <scope>NUCLEOTIDE SEQUENCE [LARGE SCALE GENOMIC DNA]</scope>
    <source>
        <strain evidence="3">JCM 16545</strain>
    </source>
</reference>
<name>A0ABW4X2M5_9BACT</name>
<dbReference type="Gene3D" id="2.10.109.10">
    <property type="entry name" value="Umud Fragment, subunit A"/>
    <property type="match status" value="1"/>
</dbReference>
<evidence type="ECO:0000313" key="2">
    <source>
        <dbReference type="EMBL" id="MFD2069197.1"/>
    </source>
</evidence>
<dbReference type="InterPro" id="IPR036286">
    <property type="entry name" value="LexA/Signal_pep-like_sf"/>
</dbReference>
<dbReference type="SUPFAM" id="SSF51306">
    <property type="entry name" value="LexA/Signal peptidase"/>
    <property type="match status" value="1"/>
</dbReference>
<evidence type="ECO:0000313" key="3">
    <source>
        <dbReference type="Proteomes" id="UP001597369"/>
    </source>
</evidence>
<protein>
    <submittedName>
        <fullName evidence="2">S26 family signal peptidase</fullName>
    </submittedName>
</protein>
<proteinExistence type="predicted"/>
<organism evidence="2 3">
    <name type="scientific">Pontibacter silvestris</name>
    <dbReference type="NCBI Taxonomy" id="2305183"/>
    <lineage>
        <taxon>Bacteria</taxon>
        <taxon>Pseudomonadati</taxon>
        <taxon>Bacteroidota</taxon>
        <taxon>Cytophagia</taxon>
        <taxon>Cytophagales</taxon>
        <taxon>Hymenobacteraceae</taxon>
        <taxon>Pontibacter</taxon>
    </lineage>
</organism>
<dbReference type="RefSeq" id="WP_377470636.1">
    <property type="nucleotide sequence ID" value="NZ_JAJJWI010000001.1"/>
</dbReference>
<feature type="domain" description="Peptidase S26" evidence="1">
    <location>
        <begin position="45"/>
        <end position="91"/>
    </location>
</feature>
<sequence>MSKLHYGPRTPLTPLQFPLTHQTIWGTGLSSYSDVIQLNSFRLPGLSEIKRNDAVVFNYPPEVEHPVDLKTYYIKRCIAVAGDSIAIRDMQGTLMGNLLKTLKRYSIGTFC</sequence>
<dbReference type="Pfam" id="PF10502">
    <property type="entry name" value="Peptidase_S26"/>
    <property type="match status" value="1"/>
</dbReference>
<gene>
    <name evidence="2" type="ORF">ACFSKU_20100</name>
</gene>
<comment type="caution">
    <text evidence="2">The sequence shown here is derived from an EMBL/GenBank/DDBJ whole genome shotgun (WGS) entry which is preliminary data.</text>
</comment>
<evidence type="ECO:0000259" key="1">
    <source>
        <dbReference type="Pfam" id="PF10502"/>
    </source>
</evidence>